<dbReference type="Proteomes" id="UP000018211">
    <property type="component" value="Unassembled WGS sequence"/>
</dbReference>
<dbReference type="InterPro" id="IPR058163">
    <property type="entry name" value="LysR-type_TF_proteobact-type"/>
</dbReference>
<evidence type="ECO:0000256" key="3">
    <source>
        <dbReference type="ARBA" id="ARBA00023125"/>
    </source>
</evidence>
<dbReference type="PANTHER" id="PTHR30537">
    <property type="entry name" value="HTH-TYPE TRANSCRIPTIONAL REGULATOR"/>
    <property type="match status" value="1"/>
</dbReference>
<dbReference type="InterPro" id="IPR000847">
    <property type="entry name" value="LysR_HTH_N"/>
</dbReference>
<protein>
    <submittedName>
        <fullName evidence="6">Transcriptional regulator, LysR family</fullName>
    </submittedName>
</protein>
<dbReference type="CDD" id="cd08422">
    <property type="entry name" value="PBP2_CrgA_like"/>
    <property type="match status" value="1"/>
</dbReference>
<dbReference type="SUPFAM" id="SSF46785">
    <property type="entry name" value="Winged helix' DNA-binding domain"/>
    <property type="match status" value="1"/>
</dbReference>
<keyword evidence="2" id="KW-0805">Transcription regulation</keyword>
<dbReference type="InterPro" id="IPR036388">
    <property type="entry name" value="WH-like_DNA-bd_sf"/>
</dbReference>
<dbReference type="GO" id="GO:0003700">
    <property type="term" value="F:DNA-binding transcription factor activity"/>
    <property type="evidence" value="ECO:0007669"/>
    <property type="project" value="InterPro"/>
</dbReference>
<comment type="similarity">
    <text evidence="1">Belongs to the LysR transcriptional regulatory family.</text>
</comment>
<reference evidence="6 7" key="1">
    <citation type="journal article" date="2013" name="ISME J.">
        <title>Comparative genomics of pathogenic lineages of Vibrio nigripulchritudo identifies virulence-associated traits.</title>
        <authorList>
            <person name="Goudenege D."/>
            <person name="Labreuche Y."/>
            <person name="Krin E."/>
            <person name="Ansquer D."/>
            <person name="Mangenot S."/>
            <person name="Calteau A."/>
            <person name="Medigue C."/>
            <person name="Mazel D."/>
            <person name="Polz M.F."/>
            <person name="Le Roux F."/>
        </authorList>
    </citation>
    <scope>NUCLEOTIDE SEQUENCE [LARGE SCALE GENOMIC DNA]</scope>
    <source>
        <strain evidence="6 7">SOn1</strain>
    </source>
</reference>
<dbReference type="GO" id="GO:0043565">
    <property type="term" value="F:sequence-specific DNA binding"/>
    <property type="evidence" value="ECO:0007669"/>
    <property type="project" value="TreeGrafter"/>
</dbReference>
<dbReference type="RefSeq" id="WP_022613932.1">
    <property type="nucleotide sequence ID" value="NZ_LK391965.1"/>
</dbReference>
<dbReference type="Gene3D" id="3.40.190.290">
    <property type="match status" value="1"/>
</dbReference>
<name>A0AAV2W001_9VIBR</name>
<comment type="caution">
    <text evidence="6">The sequence shown here is derived from an EMBL/GenBank/DDBJ whole genome shotgun (WGS) entry which is preliminary data.</text>
</comment>
<feature type="domain" description="HTH lysR-type" evidence="5">
    <location>
        <begin position="2"/>
        <end position="59"/>
    </location>
</feature>
<dbReference type="AlphaFoldDB" id="A0AAV2W001"/>
<dbReference type="PROSITE" id="PS50931">
    <property type="entry name" value="HTH_LYSR"/>
    <property type="match status" value="1"/>
</dbReference>
<dbReference type="FunFam" id="1.10.10.10:FF:000001">
    <property type="entry name" value="LysR family transcriptional regulator"/>
    <property type="match status" value="1"/>
</dbReference>
<keyword evidence="4" id="KW-0804">Transcription</keyword>
<dbReference type="InterPro" id="IPR005119">
    <property type="entry name" value="LysR_subst-bd"/>
</dbReference>
<dbReference type="PANTHER" id="PTHR30537:SF5">
    <property type="entry name" value="HTH-TYPE TRANSCRIPTIONAL ACTIVATOR TTDR-RELATED"/>
    <property type="match status" value="1"/>
</dbReference>
<sequence>MINLNDLRVLKAIADKGSFNGAAAVLDMPTSTVSRRVSELEKSLQVTLVQRTSRTVSLTEAGQLLNQQASPHLQGLLDSVDFLQEQGGLIRGKMTIVAPIFLSYFRLSSWIAEFQGLHPDLEIEFRISNKLEDVFGDQIDLAIRPGPLKDSSLIAKKLYETKMNLFASPRWLKSNKLPKHPSQLNQVSALTIPYLAKDWRVYKDGQSDVISTNYRIFSNDFGPLAEALIHGNSIAVLPQVFGEEFVKQGKLVKLLPDYQVETPGPIYAVYPSQRDKSRKTQALISFLEKKFKDL</sequence>
<dbReference type="Gene3D" id="1.10.10.10">
    <property type="entry name" value="Winged helix-like DNA-binding domain superfamily/Winged helix DNA-binding domain"/>
    <property type="match status" value="1"/>
</dbReference>
<proteinExistence type="inferred from homology"/>
<evidence type="ECO:0000256" key="2">
    <source>
        <dbReference type="ARBA" id="ARBA00023015"/>
    </source>
</evidence>
<evidence type="ECO:0000259" key="5">
    <source>
        <dbReference type="PROSITE" id="PS50931"/>
    </source>
</evidence>
<evidence type="ECO:0000313" key="7">
    <source>
        <dbReference type="Proteomes" id="UP000018211"/>
    </source>
</evidence>
<evidence type="ECO:0000256" key="1">
    <source>
        <dbReference type="ARBA" id="ARBA00009437"/>
    </source>
</evidence>
<dbReference type="GO" id="GO:0006351">
    <property type="term" value="P:DNA-templated transcription"/>
    <property type="evidence" value="ECO:0007669"/>
    <property type="project" value="TreeGrafter"/>
</dbReference>
<keyword evidence="3" id="KW-0238">DNA-binding</keyword>
<dbReference type="Pfam" id="PF00126">
    <property type="entry name" value="HTH_1"/>
    <property type="match status" value="1"/>
</dbReference>
<evidence type="ECO:0000313" key="6">
    <source>
        <dbReference type="EMBL" id="CCO49980.1"/>
    </source>
</evidence>
<accession>A0AAV2W001</accession>
<evidence type="ECO:0000256" key="4">
    <source>
        <dbReference type="ARBA" id="ARBA00023163"/>
    </source>
</evidence>
<dbReference type="SUPFAM" id="SSF53850">
    <property type="entry name" value="Periplasmic binding protein-like II"/>
    <property type="match status" value="1"/>
</dbReference>
<organism evidence="6 7">
    <name type="scientific">Vibrio nigripulchritudo SOn1</name>
    <dbReference type="NCBI Taxonomy" id="1238450"/>
    <lineage>
        <taxon>Bacteria</taxon>
        <taxon>Pseudomonadati</taxon>
        <taxon>Pseudomonadota</taxon>
        <taxon>Gammaproteobacteria</taxon>
        <taxon>Vibrionales</taxon>
        <taxon>Vibrionaceae</taxon>
        <taxon>Vibrio</taxon>
    </lineage>
</organism>
<dbReference type="Pfam" id="PF03466">
    <property type="entry name" value="LysR_substrate"/>
    <property type="match status" value="1"/>
</dbReference>
<gene>
    <name evidence="6" type="ORF">VIBNISOn1_960031</name>
</gene>
<dbReference type="InterPro" id="IPR036390">
    <property type="entry name" value="WH_DNA-bd_sf"/>
</dbReference>
<dbReference type="EMBL" id="CAOF01000193">
    <property type="protein sequence ID" value="CCO49980.1"/>
    <property type="molecule type" value="Genomic_DNA"/>
</dbReference>